<dbReference type="InterPro" id="IPR000086">
    <property type="entry name" value="NUDIX_hydrolase_dom"/>
</dbReference>
<dbReference type="InterPro" id="IPR051325">
    <property type="entry name" value="Nudix_hydrolase_domain"/>
</dbReference>
<dbReference type="CDD" id="cd04662">
    <property type="entry name" value="NUDIX_Hydrolase"/>
    <property type="match status" value="1"/>
</dbReference>
<dbReference type="OrthoDB" id="954553at2"/>
<dbReference type="GO" id="GO:0006167">
    <property type="term" value="P:AMP biosynthetic process"/>
    <property type="evidence" value="ECO:0007669"/>
    <property type="project" value="TreeGrafter"/>
</dbReference>
<protein>
    <submittedName>
        <fullName evidence="2">NUDIX domain-containing protein</fullName>
    </submittedName>
</protein>
<dbReference type="Gene3D" id="3.90.79.10">
    <property type="entry name" value="Nucleoside Triphosphate Pyrophosphohydrolase"/>
    <property type="match status" value="1"/>
</dbReference>
<feature type="domain" description="Nudix hydrolase" evidence="1">
    <location>
        <begin position="2"/>
        <end position="154"/>
    </location>
</feature>
<sequence>MAMRFSAGLLLFRRSAGLQVLLGHMGGPMWARKDLGAWSIPKGEYDPDGESIEAAAAREFTEELGIEVPGGTWLPLGSVEYGSGRSRKQVTAWAIEADLDPDAVVPGTFELEWPPRSGRIQEFPEIDRAAWWDTDTAHDKLSTGQRPFLARLTELIAP</sequence>
<reference evidence="2 3" key="1">
    <citation type="submission" date="2018-10" db="EMBL/GenBank/DDBJ databases">
        <title>Isolation from cow dung.</title>
        <authorList>
            <person name="Ling L."/>
        </authorList>
    </citation>
    <scope>NUCLEOTIDE SEQUENCE [LARGE SCALE GENOMIC DNA]</scope>
    <source>
        <strain evidence="2 3">NEAU-LL90</strain>
    </source>
</reference>
<keyword evidence="3" id="KW-1185">Reference proteome</keyword>
<dbReference type="RefSeq" id="WP_122188197.1">
    <property type="nucleotide sequence ID" value="NZ_RFFH01000004.1"/>
</dbReference>
<dbReference type="AlphaFoldDB" id="A0A3M2L554"/>
<gene>
    <name evidence="2" type="ORF">EBN03_12835</name>
</gene>
<dbReference type="Pfam" id="PF00293">
    <property type="entry name" value="NUDIX"/>
    <property type="match status" value="1"/>
</dbReference>
<dbReference type="EMBL" id="RFFH01000004">
    <property type="protein sequence ID" value="RMI32812.1"/>
    <property type="molecule type" value="Genomic_DNA"/>
</dbReference>
<dbReference type="GO" id="GO:0006754">
    <property type="term" value="P:ATP biosynthetic process"/>
    <property type="evidence" value="ECO:0007669"/>
    <property type="project" value="TreeGrafter"/>
</dbReference>
<evidence type="ECO:0000313" key="3">
    <source>
        <dbReference type="Proteomes" id="UP000279275"/>
    </source>
</evidence>
<dbReference type="SUPFAM" id="SSF55811">
    <property type="entry name" value="Nudix"/>
    <property type="match status" value="1"/>
</dbReference>
<evidence type="ECO:0000313" key="2">
    <source>
        <dbReference type="EMBL" id="RMI32812.1"/>
    </source>
</evidence>
<dbReference type="Proteomes" id="UP000279275">
    <property type="component" value="Unassembled WGS sequence"/>
</dbReference>
<name>A0A3M2L554_9NOCA</name>
<accession>A0A3M2L554</accession>
<organism evidence="2 3">
    <name type="scientific">Nocardia stercoris</name>
    <dbReference type="NCBI Taxonomy" id="2483361"/>
    <lineage>
        <taxon>Bacteria</taxon>
        <taxon>Bacillati</taxon>
        <taxon>Actinomycetota</taxon>
        <taxon>Actinomycetes</taxon>
        <taxon>Mycobacteriales</taxon>
        <taxon>Nocardiaceae</taxon>
        <taxon>Nocardia</taxon>
    </lineage>
</organism>
<dbReference type="InterPro" id="IPR015797">
    <property type="entry name" value="NUDIX_hydrolase-like_dom_sf"/>
</dbReference>
<dbReference type="PANTHER" id="PTHR21340">
    <property type="entry name" value="DIADENOSINE 5,5-P1,P4-TETRAPHOSPHATE PYROPHOSPHOHYDROLASE MUTT"/>
    <property type="match status" value="1"/>
</dbReference>
<dbReference type="PANTHER" id="PTHR21340:SF7">
    <property type="entry name" value="NUDIX HYDROLASE DOMAIN-CONTAINING PROTEIN"/>
    <property type="match status" value="1"/>
</dbReference>
<dbReference type="PROSITE" id="PS51462">
    <property type="entry name" value="NUDIX"/>
    <property type="match status" value="1"/>
</dbReference>
<dbReference type="GO" id="GO:0004081">
    <property type="term" value="F:bis(5'-nucleosyl)-tetraphosphatase (asymmetrical) activity"/>
    <property type="evidence" value="ECO:0007669"/>
    <property type="project" value="TreeGrafter"/>
</dbReference>
<comment type="caution">
    <text evidence="2">The sequence shown here is derived from an EMBL/GenBank/DDBJ whole genome shotgun (WGS) entry which is preliminary data.</text>
</comment>
<proteinExistence type="predicted"/>
<evidence type="ECO:0000259" key="1">
    <source>
        <dbReference type="PROSITE" id="PS51462"/>
    </source>
</evidence>